<dbReference type="AlphaFoldDB" id="A0A9X2JGE5"/>
<evidence type="ECO:0000313" key="2">
    <source>
        <dbReference type="EMBL" id="MCO4294356.1"/>
    </source>
</evidence>
<feature type="transmembrane region" description="Helical" evidence="1">
    <location>
        <begin position="12"/>
        <end position="34"/>
    </location>
</feature>
<organism evidence="2 3">
    <name type="scientific">Solitalea agri</name>
    <dbReference type="NCBI Taxonomy" id="2953739"/>
    <lineage>
        <taxon>Bacteria</taxon>
        <taxon>Pseudomonadati</taxon>
        <taxon>Bacteroidota</taxon>
        <taxon>Sphingobacteriia</taxon>
        <taxon>Sphingobacteriales</taxon>
        <taxon>Sphingobacteriaceae</taxon>
        <taxon>Solitalea</taxon>
    </lineage>
</organism>
<keyword evidence="1" id="KW-0472">Membrane</keyword>
<gene>
    <name evidence="2" type="ORF">NF867_15955</name>
</gene>
<comment type="caution">
    <text evidence="2">The sequence shown here is derived from an EMBL/GenBank/DDBJ whole genome shotgun (WGS) entry which is preliminary data.</text>
</comment>
<name>A0A9X2JGE5_9SPHI</name>
<accession>A0A9X2JGE5</accession>
<keyword evidence="1" id="KW-0812">Transmembrane</keyword>
<dbReference type="EMBL" id="JAMWYS010000057">
    <property type="protein sequence ID" value="MCO4294356.1"/>
    <property type="molecule type" value="Genomic_DNA"/>
</dbReference>
<evidence type="ECO:0000313" key="3">
    <source>
        <dbReference type="Proteomes" id="UP001155182"/>
    </source>
</evidence>
<keyword evidence="1" id="KW-1133">Transmembrane helix</keyword>
<protein>
    <submittedName>
        <fullName evidence="2">Uncharacterized protein</fullName>
    </submittedName>
</protein>
<keyword evidence="3" id="KW-1185">Reference proteome</keyword>
<proteinExistence type="predicted"/>
<sequence>MLSTLAAYLAPAQYVIPTVISIGLILPICIILVFEKQRKQELENPTHHEENHH</sequence>
<dbReference type="Proteomes" id="UP001155182">
    <property type="component" value="Unassembled WGS sequence"/>
</dbReference>
<dbReference type="RefSeq" id="WP_252589391.1">
    <property type="nucleotide sequence ID" value="NZ_JAMWYS010000057.1"/>
</dbReference>
<reference evidence="2" key="1">
    <citation type="submission" date="2022-06" db="EMBL/GenBank/DDBJ databases">
        <title>Solitalea sp. MAHUQ-68 isolated from rhizospheric soil.</title>
        <authorList>
            <person name="Huq M.A."/>
        </authorList>
    </citation>
    <scope>NUCLEOTIDE SEQUENCE</scope>
    <source>
        <strain evidence="2">MAHUQ-68</strain>
    </source>
</reference>
<evidence type="ECO:0000256" key="1">
    <source>
        <dbReference type="SAM" id="Phobius"/>
    </source>
</evidence>